<dbReference type="PaxDb" id="121845-A0A1S4EGM9"/>
<dbReference type="AlphaFoldDB" id="A0A1S4EGM9"/>
<evidence type="ECO:0000256" key="11">
    <source>
        <dbReference type="ARBA" id="ARBA00023180"/>
    </source>
</evidence>
<dbReference type="InterPro" id="IPR007734">
    <property type="entry name" value="Heparan_SO4_2-O-STrfase"/>
</dbReference>
<dbReference type="GO" id="GO:0015012">
    <property type="term" value="P:heparan sulfate proteoglycan biosynthetic process"/>
    <property type="evidence" value="ECO:0007669"/>
    <property type="project" value="UniProtKB-ARBA"/>
</dbReference>
<evidence type="ECO:0000256" key="2">
    <source>
        <dbReference type="ARBA" id="ARBA00010569"/>
    </source>
</evidence>
<dbReference type="GO" id="GO:0000139">
    <property type="term" value="C:Golgi membrane"/>
    <property type="evidence" value="ECO:0007669"/>
    <property type="project" value="UniProtKB-SubCell"/>
</dbReference>
<sequence length="348" mass="40895">MLLRNIILSPTCIVILLLFCVFRILYLEYLISFITTEINTQKSHQIHISSAKSPSPETDSLSWDTVIIYNRVPKTGSTSFVNMAYDMCRKKRFNVLHVNVTGNNHVLSLADQYRFVNNVTKWRDRRPALYHGHFGFIDFQQFGSKEQPLFINILRKPLDRLVSYYYFLRYGDNYRPHLVRKKHGDKTTFDECIRLNRTECSLENMWLQVPFLCGHAAACWVPGNPWALEKAKENLVTKYLLVGVTEELTDFVSLLEAALPSFFRGGTDHFLTSNKSHLRRTNRKIDPSEETVQQIKKSKIWELENELYEYALEQFHFVKKHNLVYNKVLGYEADKGKQFMYEKIYPKP</sequence>
<feature type="transmembrane region" description="Helical" evidence="12">
    <location>
        <begin position="6"/>
        <end position="26"/>
    </location>
</feature>
<evidence type="ECO:0000256" key="7">
    <source>
        <dbReference type="ARBA" id="ARBA00022989"/>
    </source>
</evidence>
<dbReference type="FunFam" id="3.40.50.300:FF:001418">
    <property type="entry name" value="Heparan sulfate 2-o-sulfotransferase"/>
    <property type="match status" value="1"/>
</dbReference>
<dbReference type="PANTHER" id="PTHR12129">
    <property type="entry name" value="HEPARAN SULFATE 2-O-SULFOTRANSFERASE"/>
    <property type="match status" value="1"/>
</dbReference>
<evidence type="ECO:0000313" key="15">
    <source>
        <dbReference type="RefSeq" id="XP_017301361.1"/>
    </source>
</evidence>
<proteinExistence type="inferred from homology"/>
<evidence type="ECO:0000256" key="1">
    <source>
        <dbReference type="ARBA" id="ARBA00004323"/>
    </source>
</evidence>
<evidence type="ECO:0000256" key="5">
    <source>
        <dbReference type="ARBA" id="ARBA00022692"/>
    </source>
</evidence>
<evidence type="ECO:0000256" key="3">
    <source>
        <dbReference type="ARBA" id="ARBA00011233"/>
    </source>
</evidence>
<reference evidence="14 15" key="1">
    <citation type="submission" date="2025-04" db="UniProtKB">
        <authorList>
            <consortium name="RefSeq"/>
        </authorList>
    </citation>
    <scope>IDENTIFICATION</scope>
</reference>
<comment type="subcellular location">
    <subcellularLocation>
        <location evidence="1">Golgi apparatus membrane</location>
        <topology evidence="1">Single-pass type II membrane protein</topology>
    </subcellularLocation>
</comment>
<dbReference type="InterPro" id="IPR027417">
    <property type="entry name" value="P-loop_NTPase"/>
</dbReference>
<dbReference type="Pfam" id="PF03567">
    <property type="entry name" value="Sulfotransfer_2"/>
    <property type="match status" value="1"/>
</dbReference>
<keyword evidence="13" id="KW-1185">Reference proteome</keyword>
<dbReference type="Proteomes" id="UP000079169">
    <property type="component" value="Unplaced"/>
</dbReference>
<dbReference type="OrthoDB" id="10019582at2759"/>
<dbReference type="InterPro" id="IPR005331">
    <property type="entry name" value="Sulfotransferase"/>
</dbReference>
<dbReference type="Gene3D" id="3.40.50.300">
    <property type="entry name" value="P-loop containing nucleotide triphosphate hydrolases"/>
    <property type="match status" value="1"/>
</dbReference>
<keyword evidence="4" id="KW-0808">Transferase</keyword>
<dbReference type="PANTHER" id="PTHR12129:SF17">
    <property type="entry name" value="HEPARAN SULFATE 2-O-SULFOTRANSFERASE 1"/>
    <property type="match status" value="1"/>
</dbReference>
<keyword evidence="11" id="KW-0325">Glycoprotein</keyword>
<evidence type="ECO:0000256" key="12">
    <source>
        <dbReference type="SAM" id="Phobius"/>
    </source>
</evidence>
<dbReference type="RefSeq" id="XP_017301361.1">
    <property type="nucleotide sequence ID" value="XM_017445872.2"/>
</dbReference>
<dbReference type="KEGG" id="dci:103513572"/>
<dbReference type="SUPFAM" id="SSF52540">
    <property type="entry name" value="P-loop containing nucleoside triphosphate hydrolases"/>
    <property type="match status" value="1"/>
</dbReference>
<dbReference type="OMA" id="PNQIQFV"/>
<evidence type="ECO:0000256" key="8">
    <source>
        <dbReference type="ARBA" id="ARBA00023034"/>
    </source>
</evidence>
<comment type="similarity">
    <text evidence="2">Belongs to the sulfotransferase 3 family.</text>
</comment>
<keyword evidence="7 12" id="KW-1133">Transmembrane helix</keyword>
<keyword evidence="5 12" id="KW-0812">Transmembrane</keyword>
<keyword evidence="10" id="KW-1015">Disulfide bond</keyword>
<evidence type="ECO:0000256" key="6">
    <source>
        <dbReference type="ARBA" id="ARBA00022968"/>
    </source>
</evidence>
<organism evidence="13 15">
    <name type="scientific">Diaphorina citri</name>
    <name type="common">Asian citrus psyllid</name>
    <dbReference type="NCBI Taxonomy" id="121845"/>
    <lineage>
        <taxon>Eukaryota</taxon>
        <taxon>Metazoa</taxon>
        <taxon>Ecdysozoa</taxon>
        <taxon>Arthropoda</taxon>
        <taxon>Hexapoda</taxon>
        <taxon>Insecta</taxon>
        <taxon>Pterygota</taxon>
        <taxon>Neoptera</taxon>
        <taxon>Paraneoptera</taxon>
        <taxon>Hemiptera</taxon>
        <taxon>Sternorrhyncha</taxon>
        <taxon>Psylloidea</taxon>
        <taxon>Psyllidae</taxon>
        <taxon>Diaphorininae</taxon>
        <taxon>Diaphorina</taxon>
    </lineage>
</organism>
<dbReference type="GeneID" id="103513572"/>
<keyword evidence="8" id="KW-0333">Golgi apparatus</keyword>
<evidence type="ECO:0000256" key="9">
    <source>
        <dbReference type="ARBA" id="ARBA00023136"/>
    </source>
</evidence>
<evidence type="ECO:0000256" key="10">
    <source>
        <dbReference type="ARBA" id="ARBA00023157"/>
    </source>
</evidence>
<keyword evidence="6" id="KW-0735">Signal-anchor</keyword>
<dbReference type="GO" id="GO:0004394">
    <property type="term" value="F:heparan sulfate 2-sulfotransferase activity"/>
    <property type="evidence" value="ECO:0007669"/>
    <property type="project" value="TreeGrafter"/>
</dbReference>
<dbReference type="CTD" id="44433"/>
<keyword evidence="9 12" id="KW-0472">Membrane</keyword>
<gene>
    <name evidence="14 15" type="primary">LOC103513572</name>
</gene>
<dbReference type="RefSeq" id="XP_008476638.1">
    <property type="nucleotide sequence ID" value="XM_008478416.3"/>
</dbReference>
<comment type="subunit">
    <text evidence="3">Homotrimer.</text>
</comment>
<evidence type="ECO:0000313" key="13">
    <source>
        <dbReference type="Proteomes" id="UP000079169"/>
    </source>
</evidence>
<name>A0A1S4EGM9_DIACI</name>
<evidence type="ECO:0000313" key="14">
    <source>
        <dbReference type="RefSeq" id="XP_008476638.1"/>
    </source>
</evidence>
<protein>
    <submittedName>
        <fullName evidence="14 15">Heparin sulfate O-sulfotransferase</fullName>
    </submittedName>
</protein>
<accession>A0A1S4EGM9</accession>
<evidence type="ECO:0000256" key="4">
    <source>
        <dbReference type="ARBA" id="ARBA00022679"/>
    </source>
</evidence>
<dbReference type="STRING" id="121845.A0A1S4EGM9"/>